<feature type="compositionally biased region" description="Low complexity" evidence="4">
    <location>
        <begin position="66"/>
        <end position="76"/>
    </location>
</feature>
<feature type="compositionally biased region" description="Basic and acidic residues" evidence="4">
    <location>
        <begin position="78"/>
        <end position="88"/>
    </location>
</feature>
<keyword evidence="1" id="KW-0479">Metal-binding</keyword>
<proteinExistence type="predicted"/>
<dbReference type="PANTHER" id="PTHR47255:SF14">
    <property type="entry name" value="PROTEIN CYTOKININ-RESPONSIVE GATA TRANSCRIPTION FACTOR 1"/>
    <property type="match status" value="1"/>
</dbReference>
<feature type="region of interest" description="Disordered" evidence="4">
    <location>
        <begin position="66"/>
        <end position="89"/>
    </location>
</feature>
<evidence type="ECO:0000256" key="2">
    <source>
        <dbReference type="ARBA" id="ARBA00022771"/>
    </source>
</evidence>
<feature type="compositionally biased region" description="Low complexity" evidence="4">
    <location>
        <begin position="1"/>
        <end position="10"/>
    </location>
</feature>
<dbReference type="AlphaFoldDB" id="A0A3L6EGR9"/>
<reference evidence="5 6" key="1">
    <citation type="journal article" date="2018" name="Nat. Genet.">
        <title>Extensive intraspecific gene order and gene structural variations between Mo17 and other maize genomes.</title>
        <authorList>
            <person name="Sun S."/>
            <person name="Zhou Y."/>
            <person name="Chen J."/>
            <person name="Shi J."/>
            <person name="Zhao H."/>
            <person name="Zhao H."/>
            <person name="Song W."/>
            <person name="Zhang M."/>
            <person name="Cui Y."/>
            <person name="Dong X."/>
            <person name="Liu H."/>
            <person name="Ma X."/>
            <person name="Jiao Y."/>
            <person name="Wang B."/>
            <person name="Wei X."/>
            <person name="Stein J.C."/>
            <person name="Glaubitz J.C."/>
            <person name="Lu F."/>
            <person name="Yu G."/>
            <person name="Liang C."/>
            <person name="Fengler K."/>
            <person name="Li B."/>
            <person name="Rafalski A."/>
            <person name="Schnable P.S."/>
            <person name="Ware D.H."/>
            <person name="Buckler E.S."/>
            <person name="Lai J."/>
        </authorList>
    </citation>
    <scope>NUCLEOTIDE SEQUENCE [LARGE SCALE GENOMIC DNA]</scope>
    <source>
        <strain evidence="6">cv. Missouri 17</strain>
        <tissue evidence="5">Seedling</tissue>
    </source>
</reference>
<evidence type="ECO:0000256" key="4">
    <source>
        <dbReference type="SAM" id="MobiDB-lite"/>
    </source>
</evidence>
<sequence length="144" mass="14514">MAAAAAAAAASNGGAPPQAVSGVATQQQPKPKPARKEKRSDAADRSLPFKKRCKMVVVDHAAGAAAATATPEAAAARSTKDQPDHVSGDKQVVAPAAAMRSLDQSEIATPPPSAVSSFHAAFPADEITDAAMLLMTLSCGLVRS</sequence>
<dbReference type="InterPro" id="IPR052138">
    <property type="entry name" value="GATA_ZnFinger_Domain"/>
</dbReference>
<accession>A0A3L6EGR9</accession>
<keyword evidence="3" id="KW-0862">Zinc</keyword>
<evidence type="ECO:0000313" key="5">
    <source>
        <dbReference type="EMBL" id="PWZ20249.1"/>
    </source>
</evidence>
<feature type="region of interest" description="Disordered" evidence="4">
    <location>
        <begin position="1"/>
        <end position="47"/>
    </location>
</feature>
<comment type="caution">
    <text evidence="5">The sequence shown here is derived from an EMBL/GenBank/DDBJ whole genome shotgun (WGS) entry which is preliminary data.</text>
</comment>
<evidence type="ECO:0000256" key="1">
    <source>
        <dbReference type="ARBA" id="ARBA00022723"/>
    </source>
</evidence>
<keyword evidence="2" id="KW-0863">Zinc-finger</keyword>
<dbReference type="ExpressionAtlas" id="A0A3L6EGR9">
    <property type="expression patterns" value="baseline and differential"/>
</dbReference>
<dbReference type="Proteomes" id="UP000251960">
    <property type="component" value="Chromosome 5"/>
</dbReference>
<dbReference type="GO" id="GO:0008270">
    <property type="term" value="F:zinc ion binding"/>
    <property type="evidence" value="ECO:0007669"/>
    <property type="project" value="UniProtKB-KW"/>
</dbReference>
<dbReference type="EMBL" id="NCVQ01000006">
    <property type="protein sequence ID" value="PWZ20249.1"/>
    <property type="molecule type" value="Genomic_DNA"/>
</dbReference>
<gene>
    <name evidence="5" type="ORF">Zm00014a_007483</name>
</gene>
<dbReference type="PANTHER" id="PTHR47255">
    <property type="entry name" value="GATA TRANSCRIPTION FACTOR 22-RELATED"/>
    <property type="match status" value="1"/>
</dbReference>
<protein>
    <submittedName>
        <fullName evidence="5">Uncharacterized protein</fullName>
    </submittedName>
</protein>
<organism evidence="5 6">
    <name type="scientific">Zea mays</name>
    <name type="common">Maize</name>
    <dbReference type="NCBI Taxonomy" id="4577"/>
    <lineage>
        <taxon>Eukaryota</taxon>
        <taxon>Viridiplantae</taxon>
        <taxon>Streptophyta</taxon>
        <taxon>Embryophyta</taxon>
        <taxon>Tracheophyta</taxon>
        <taxon>Spermatophyta</taxon>
        <taxon>Magnoliopsida</taxon>
        <taxon>Liliopsida</taxon>
        <taxon>Poales</taxon>
        <taxon>Poaceae</taxon>
        <taxon>PACMAD clade</taxon>
        <taxon>Panicoideae</taxon>
        <taxon>Andropogonodae</taxon>
        <taxon>Andropogoneae</taxon>
        <taxon>Tripsacinae</taxon>
        <taxon>Zea</taxon>
    </lineage>
</organism>
<evidence type="ECO:0000256" key="3">
    <source>
        <dbReference type="ARBA" id="ARBA00022833"/>
    </source>
</evidence>
<evidence type="ECO:0000313" key="6">
    <source>
        <dbReference type="Proteomes" id="UP000251960"/>
    </source>
</evidence>
<name>A0A3L6EGR9_MAIZE</name>